<protein>
    <submittedName>
        <fullName evidence="2">Uncharacterized protein</fullName>
    </submittedName>
</protein>
<accession>A0A9P6K9K4</accession>
<name>A0A9P6K9K4_9FUNG</name>
<keyword evidence="3" id="KW-1185">Reference proteome</keyword>
<proteinExistence type="predicted"/>
<evidence type="ECO:0000313" key="2">
    <source>
        <dbReference type="EMBL" id="KAF9573890.1"/>
    </source>
</evidence>
<comment type="caution">
    <text evidence="2">The sequence shown here is derived from an EMBL/GenBank/DDBJ whole genome shotgun (WGS) entry which is preliminary data.</text>
</comment>
<feature type="region of interest" description="Disordered" evidence="1">
    <location>
        <begin position="222"/>
        <end position="257"/>
    </location>
</feature>
<feature type="region of interest" description="Disordered" evidence="1">
    <location>
        <begin position="79"/>
        <end position="106"/>
    </location>
</feature>
<evidence type="ECO:0000313" key="3">
    <source>
        <dbReference type="Proteomes" id="UP000780801"/>
    </source>
</evidence>
<sequence>RWVLQLCAPGTYCTPQGCNFVRGPVKSCKELQADAMTTSNMQQQMVNTISRMQGLIGNAMDPSWSEFEDEVLNHIDKDTQGAGKAPAKGAQSAFSAESIPGDSYEGVRVTNDQDRAEEESYLIDFTELDVTSESTTPGFSAFEVEAEQEKKKLFRTQVRIRTNKDAISSRWRTSFYVKPGQVVKRCSRGTFRQRGLKVFVSSDPSKEAEMSMVIRFVVEGTTEAPENNDTDVFEGENVPDPLSAKFQTKPIKINQEN</sequence>
<gene>
    <name evidence="2" type="ORF">BGW38_008371</name>
</gene>
<dbReference type="Proteomes" id="UP000780801">
    <property type="component" value="Unassembled WGS sequence"/>
</dbReference>
<dbReference type="EMBL" id="JAABOA010005756">
    <property type="protein sequence ID" value="KAF9573890.1"/>
    <property type="molecule type" value="Genomic_DNA"/>
</dbReference>
<dbReference type="AlphaFoldDB" id="A0A9P6K9K4"/>
<reference evidence="2" key="1">
    <citation type="journal article" date="2020" name="Fungal Divers.">
        <title>Resolving the Mortierellaceae phylogeny through synthesis of multi-gene phylogenetics and phylogenomics.</title>
        <authorList>
            <person name="Vandepol N."/>
            <person name="Liber J."/>
            <person name="Desiro A."/>
            <person name="Na H."/>
            <person name="Kennedy M."/>
            <person name="Barry K."/>
            <person name="Grigoriev I.V."/>
            <person name="Miller A.N."/>
            <person name="O'Donnell K."/>
            <person name="Stajich J.E."/>
            <person name="Bonito G."/>
        </authorList>
    </citation>
    <scope>NUCLEOTIDE SEQUENCE</scope>
    <source>
        <strain evidence="2">KOD1015</strain>
    </source>
</reference>
<feature type="compositionally biased region" description="Low complexity" evidence="1">
    <location>
        <begin position="80"/>
        <end position="93"/>
    </location>
</feature>
<feature type="non-terminal residue" evidence="2">
    <location>
        <position position="1"/>
    </location>
</feature>
<dbReference type="OrthoDB" id="6020543at2759"/>
<evidence type="ECO:0000256" key="1">
    <source>
        <dbReference type="SAM" id="MobiDB-lite"/>
    </source>
</evidence>
<organism evidence="2 3">
    <name type="scientific">Lunasporangiospora selenospora</name>
    <dbReference type="NCBI Taxonomy" id="979761"/>
    <lineage>
        <taxon>Eukaryota</taxon>
        <taxon>Fungi</taxon>
        <taxon>Fungi incertae sedis</taxon>
        <taxon>Mucoromycota</taxon>
        <taxon>Mortierellomycotina</taxon>
        <taxon>Mortierellomycetes</taxon>
        <taxon>Mortierellales</taxon>
        <taxon>Mortierellaceae</taxon>
        <taxon>Lunasporangiospora</taxon>
    </lineage>
</organism>